<dbReference type="Pfam" id="PF13349">
    <property type="entry name" value="DUF4097"/>
    <property type="match status" value="1"/>
</dbReference>
<gene>
    <name evidence="2" type="ORF">FC46_GL001799</name>
</gene>
<dbReference type="EMBL" id="AZFM01000007">
    <property type="protein sequence ID" value="KRL90792.1"/>
    <property type="molecule type" value="Genomic_DNA"/>
</dbReference>
<dbReference type="Proteomes" id="UP000051036">
    <property type="component" value="Unassembled WGS sequence"/>
</dbReference>
<keyword evidence="3" id="KW-1185">Reference proteome</keyword>
<name>A0A0R1UI50_9LACO</name>
<dbReference type="PATRIC" id="fig|1423763.3.peg.1832"/>
<dbReference type="RefSeq" id="WP_057797945.1">
    <property type="nucleotide sequence ID" value="NZ_AZFM01000007.1"/>
</dbReference>
<sequence length="250" mass="27919">MFFHDKMNRKNGESSTIDEILNTDAFNSLRIDFKSLDLKIEGGNKFEIRYQGPEVNKPELRNENGIVILKETNNSIERMKNWGHKHIKIEVNITESALVYITIPKTVELENLQAVLASGDCNISDVAIKEISITAFSGDLKAQNIRTNSFDAEVTSGDITFAKMRVDQSNLSLTSGDFKIENSRIEDQLFVSTTSGDNYVKNTKADRYNLNTMNGDNLLFGELLDNVVTNGKEGSLISLKTISGDNVVEK</sequence>
<dbReference type="STRING" id="1423763.FC46_GL001799"/>
<comment type="caution">
    <text evidence="2">The sequence shown here is derived from an EMBL/GenBank/DDBJ whole genome shotgun (WGS) entry which is preliminary data.</text>
</comment>
<evidence type="ECO:0000259" key="1">
    <source>
        <dbReference type="Pfam" id="PF13349"/>
    </source>
</evidence>
<dbReference type="AlphaFoldDB" id="A0A0R1UI50"/>
<reference evidence="2 3" key="1">
    <citation type="journal article" date="2015" name="Genome Announc.">
        <title>Expanding the biotechnology potential of lactobacilli through comparative genomics of 213 strains and associated genera.</title>
        <authorList>
            <person name="Sun Z."/>
            <person name="Harris H.M."/>
            <person name="McCann A."/>
            <person name="Guo C."/>
            <person name="Argimon S."/>
            <person name="Zhang W."/>
            <person name="Yang X."/>
            <person name="Jeffery I.B."/>
            <person name="Cooney J.C."/>
            <person name="Kagawa T.F."/>
            <person name="Liu W."/>
            <person name="Song Y."/>
            <person name="Salvetti E."/>
            <person name="Wrobel A."/>
            <person name="Rasinkangas P."/>
            <person name="Parkhill J."/>
            <person name="Rea M.C."/>
            <person name="O'Sullivan O."/>
            <person name="Ritari J."/>
            <person name="Douillard F.P."/>
            <person name="Paul Ross R."/>
            <person name="Yang R."/>
            <person name="Briner A.E."/>
            <person name="Felis G.E."/>
            <person name="de Vos W.M."/>
            <person name="Barrangou R."/>
            <person name="Klaenhammer T.R."/>
            <person name="Caufield P.W."/>
            <person name="Cui Y."/>
            <person name="Zhang H."/>
            <person name="O'Toole P.W."/>
        </authorList>
    </citation>
    <scope>NUCLEOTIDE SEQUENCE [LARGE SCALE GENOMIC DNA]</scope>
    <source>
        <strain evidence="2 3">DSM 16043</strain>
    </source>
</reference>
<protein>
    <recommendedName>
        <fullName evidence="1">DUF4097 domain-containing protein</fullName>
    </recommendedName>
</protein>
<feature type="domain" description="DUF4097" evidence="1">
    <location>
        <begin position="27"/>
        <end position="218"/>
    </location>
</feature>
<proteinExistence type="predicted"/>
<evidence type="ECO:0000313" key="3">
    <source>
        <dbReference type="Proteomes" id="UP000051036"/>
    </source>
</evidence>
<dbReference type="InterPro" id="IPR025164">
    <property type="entry name" value="Toastrack_DUF4097"/>
</dbReference>
<organism evidence="2 3">
    <name type="scientific">Lactobacillus kalixensis DSM 16043</name>
    <dbReference type="NCBI Taxonomy" id="1423763"/>
    <lineage>
        <taxon>Bacteria</taxon>
        <taxon>Bacillati</taxon>
        <taxon>Bacillota</taxon>
        <taxon>Bacilli</taxon>
        <taxon>Lactobacillales</taxon>
        <taxon>Lactobacillaceae</taxon>
        <taxon>Lactobacillus</taxon>
    </lineage>
</organism>
<dbReference type="OrthoDB" id="2323446at2"/>
<evidence type="ECO:0000313" key="2">
    <source>
        <dbReference type="EMBL" id="KRL90792.1"/>
    </source>
</evidence>
<accession>A0A0R1UI50</accession>